<comment type="caution">
    <text evidence="2">The sequence shown here is derived from an EMBL/GenBank/DDBJ whole genome shotgun (WGS) entry which is preliminary data.</text>
</comment>
<feature type="compositionally biased region" description="Acidic residues" evidence="1">
    <location>
        <begin position="296"/>
        <end position="311"/>
    </location>
</feature>
<feature type="compositionally biased region" description="Basic residues" evidence="1">
    <location>
        <begin position="1"/>
        <end position="10"/>
    </location>
</feature>
<accession>A0A1Q8RWY5</accession>
<evidence type="ECO:0000256" key="1">
    <source>
        <dbReference type="SAM" id="MobiDB-lite"/>
    </source>
</evidence>
<feature type="region of interest" description="Disordered" evidence="1">
    <location>
        <begin position="266"/>
        <end position="285"/>
    </location>
</feature>
<dbReference type="EMBL" id="MPGH01000084">
    <property type="protein sequence ID" value="OLN89049.1"/>
    <property type="molecule type" value="Genomic_DNA"/>
</dbReference>
<feature type="compositionally biased region" description="Polar residues" evidence="1">
    <location>
        <begin position="687"/>
        <end position="698"/>
    </location>
</feature>
<dbReference type="Pfam" id="PF12511">
    <property type="entry name" value="DUF3716"/>
    <property type="match status" value="1"/>
</dbReference>
<evidence type="ECO:0000313" key="2">
    <source>
        <dbReference type="EMBL" id="OLN89049.1"/>
    </source>
</evidence>
<feature type="compositionally biased region" description="Acidic residues" evidence="1">
    <location>
        <begin position="272"/>
        <end position="285"/>
    </location>
</feature>
<organism evidence="2 3">
    <name type="scientific">Colletotrichum chlorophyti</name>
    <dbReference type="NCBI Taxonomy" id="708187"/>
    <lineage>
        <taxon>Eukaryota</taxon>
        <taxon>Fungi</taxon>
        <taxon>Dikarya</taxon>
        <taxon>Ascomycota</taxon>
        <taxon>Pezizomycotina</taxon>
        <taxon>Sordariomycetes</taxon>
        <taxon>Hypocreomycetidae</taxon>
        <taxon>Glomerellales</taxon>
        <taxon>Glomerellaceae</taxon>
        <taxon>Colletotrichum</taxon>
    </lineage>
</organism>
<feature type="compositionally biased region" description="Basic and acidic residues" evidence="1">
    <location>
        <begin position="207"/>
        <end position="217"/>
    </location>
</feature>
<dbReference type="STRING" id="708187.A0A1Q8RWY5"/>
<feature type="compositionally biased region" description="Polar residues" evidence="1">
    <location>
        <begin position="652"/>
        <end position="661"/>
    </location>
</feature>
<feature type="compositionally biased region" description="Acidic residues" evidence="1">
    <location>
        <begin position="82"/>
        <end position="119"/>
    </location>
</feature>
<name>A0A1Q8RWY5_9PEZI</name>
<feature type="region of interest" description="Disordered" evidence="1">
    <location>
        <begin position="290"/>
        <end position="333"/>
    </location>
</feature>
<dbReference type="OrthoDB" id="3545073at2759"/>
<keyword evidence="3" id="KW-1185">Reference proteome</keyword>
<dbReference type="AlphaFoldDB" id="A0A1Q8RWY5"/>
<evidence type="ECO:0000313" key="3">
    <source>
        <dbReference type="Proteomes" id="UP000186583"/>
    </source>
</evidence>
<dbReference type="InterPro" id="IPR022190">
    <property type="entry name" value="DUF3716"/>
</dbReference>
<feature type="region of interest" description="Disordered" evidence="1">
    <location>
        <begin position="1"/>
        <end position="222"/>
    </location>
</feature>
<gene>
    <name evidence="2" type="ORF">CCHL11_06023</name>
</gene>
<feature type="region of interest" description="Disordered" evidence="1">
    <location>
        <begin position="650"/>
        <end position="700"/>
    </location>
</feature>
<feature type="compositionally biased region" description="Polar residues" evidence="1">
    <location>
        <begin position="54"/>
        <end position="65"/>
    </location>
</feature>
<reference evidence="2 3" key="1">
    <citation type="submission" date="2016-11" db="EMBL/GenBank/DDBJ databases">
        <title>Draft Genome Assembly of Colletotrichum chlorophyti a pathogen of herbaceous plants.</title>
        <authorList>
            <person name="Gan P."/>
            <person name="Narusaka M."/>
            <person name="Tsushima A."/>
            <person name="Narusaka Y."/>
            <person name="Takano Y."/>
            <person name="Shirasu K."/>
        </authorList>
    </citation>
    <scope>NUCLEOTIDE SEQUENCE [LARGE SCALE GENOMIC DNA]</scope>
    <source>
        <strain evidence="2 3">NTL11</strain>
    </source>
</reference>
<sequence length="878" mass="95099">MKRTGAKTHVRPGFYTQAPPWAISLLGGTSGRAVTNASPPSVPSPDLGTDRPPSASTNSEQSNGESPEPDHIVSGITQKPEVEEDEEDEQQKEEEAEEEDEEEDDEEDEEEEEEEEPEDLVERDTQETTSLGINTQSSMPGSKKSLAASARIQALQQNWESTSGSSGSSANKPQTANRGKVWLGGGTARDATALVGTRKRSLPESPVGEKPKQHQIDGGRQGVITNKSFLTAGAPTSDLDLLDAVATRRSMASTQEIPGFVPATKKRRTIESSDEDTGDDFAMDIDEDAIINVNETTDDVTTDDGEGEEPSSEPAPTPARGNSSKHKDGLEFTQDRDRPYLMWRGASGLESTCGAILPTNYQLHSDPEFPLICPVKHRNSKFNDNLDGTLSFVDYYKKEGSKYAHPIVVSQNPLKGGEPPIGEPVMRRIKPTTSAPTHHRGWVNVLVRRSLSTSPPPPMSMEAFNKLMEPDADGNNWEVSMIASAGADSLPYLTAHLSRGYKLPSERPDIKGLLKLPRRRHLPPSWLSKHKGVGNLAPLAVVALLVYITGDPAQNQCTVCHEASDPALNVLQPCMVLAAAAPGWLKEIINETCAACKWRSNFRREKNQCSFWWANSVSRVPSIQPASRKSVSRSTSVMARAAASYALPYSQKHGQGSQAEQAQPDALSQHAQQTPVPLPSYAPRPPQANQSTVVSALNSPPRRVTRHSLAALKAVAEPGTSSLKESVASNISGNVTPVEFLEMEDWEVAPGRVRDGRSETPTSKLSSSMRLNGASINSLTDVAFSNSYLTSNQTVSVSEDIAFNVIVIKPGDSYQWAAEADKLRICSLAAGKLKINMDDTDSFHLGPNGMFKLKPGAACSVENRLYIDAVVHITSVTY</sequence>
<dbReference type="Proteomes" id="UP000186583">
    <property type="component" value="Unassembled WGS sequence"/>
</dbReference>
<feature type="compositionally biased region" description="Polar residues" evidence="1">
    <location>
        <begin position="127"/>
        <end position="140"/>
    </location>
</feature>
<feature type="compositionally biased region" description="Pro residues" evidence="1">
    <location>
        <begin position="676"/>
        <end position="686"/>
    </location>
</feature>
<protein>
    <submittedName>
        <fullName evidence="2">Uncharacterized protein</fullName>
    </submittedName>
</protein>
<proteinExistence type="predicted"/>